<proteinExistence type="predicted"/>
<feature type="compositionally biased region" description="Polar residues" evidence="1">
    <location>
        <begin position="521"/>
        <end position="550"/>
    </location>
</feature>
<feature type="compositionally biased region" description="Polar residues" evidence="1">
    <location>
        <begin position="438"/>
        <end position="449"/>
    </location>
</feature>
<feature type="compositionally biased region" description="Polar residues" evidence="1">
    <location>
        <begin position="348"/>
        <end position="363"/>
    </location>
</feature>
<reference evidence="2" key="1">
    <citation type="submission" date="2022-07" db="EMBL/GenBank/DDBJ databases">
        <title>Phylogenomic reconstructions and comparative analyses of Kickxellomycotina fungi.</title>
        <authorList>
            <person name="Reynolds N.K."/>
            <person name="Stajich J.E."/>
            <person name="Barry K."/>
            <person name="Grigoriev I.V."/>
            <person name="Crous P."/>
            <person name="Smith M.E."/>
        </authorList>
    </citation>
    <scope>NUCLEOTIDE SEQUENCE</scope>
    <source>
        <strain evidence="2">NRRL 3115</strain>
    </source>
</reference>
<accession>A0A9W8GCQ4</accession>
<feature type="region of interest" description="Disordered" evidence="1">
    <location>
        <begin position="341"/>
        <end position="389"/>
    </location>
</feature>
<organism evidence="2 3">
    <name type="scientific">Coemansia spiralis</name>
    <dbReference type="NCBI Taxonomy" id="417178"/>
    <lineage>
        <taxon>Eukaryota</taxon>
        <taxon>Fungi</taxon>
        <taxon>Fungi incertae sedis</taxon>
        <taxon>Zoopagomycota</taxon>
        <taxon>Kickxellomycotina</taxon>
        <taxon>Kickxellomycetes</taxon>
        <taxon>Kickxellales</taxon>
        <taxon>Kickxellaceae</taxon>
        <taxon>Coemansia</taxon>
    </lineage>
</organism>
<dbReference type="AlphaFoldDB" id="A0A9W8GCQ4"/>
<feature type="compositionally biased region" description="Low complexity" evidence="1">
    <location>
        <begin position="367"/>
        <end position="380"/>
    </location>
</feature>
<name>A0A9W8GCQ4_9FUNG</name>
<dbReference type="EMBL" id="JANBTW010000003">
    <property type="protein sequence ID" value="KAJ2680840.1"/>
    <property type="molecule type" value="Genomic_DNA"/>
</dbReference>
<sequence>MLKHAHIELANETQPDSLYNVKYADGCVVLTIESHVGKSTRDDSRDTDNKHKSGSSRTGYSPYDSDNCKHPWDAILHHQPAVTSQPARTIPQDLPLDSECGSTGQLSQCTTTSVDSNQDSHITKPICCHSHDIAKDDPEENIVEEINAQGLFDGLEELYDFSNSHSEKPRKVTNDLANMTNRTGNTDKHGLLHELIEVMASQEATELVHEFGSFSNAQKPSLSTSAPQTQMIDRNTRQISSANRTELLNKNSLIDMSDDAAKEIVSRFGGFAAALQGCDSKNASKLSSASIGSSFTRVNTAVNNIIINGSVSLANDDDSGDLADMSDAEVRKIVGKFGGFSKPKAPIQHTTRSTSSLKAQNQEPYKKVSQQPSKSLLSSPEITAHTPSPSAELVAQNNKNLFPSKTDVLSARRALRIDGSKGKALVFNSPSKVPRLKQPSQGGPQNNHQQLAFKLPGQKRPSSRFQFTSPSKRIIASKDNGADVASNTLTSKKSSARLLQFSKSFRSPARITNAPPRGSVQGRNLANQHQPPQRLPSVTSVTPAKPNTTF</sequence>
<dbReference type="OrthoDB" id="5596833at2759"/>
<evidence type="ECO:0000256" key="1">
    <source>
        <dbReference type="SAM" id="MobiDB-lite"/>
    </source>
</evidence>
<dbReference type="Proteomes" id="UP001151518">
    <property type="component" value="Unassembled WGS sequence"/>
</dbReference>
<feature type="region of interest" description="Disordered" evidence="1">
    <location>
        <begin position="424"/>
        <end position="449"/>
    </location>
</feature>
<protein>
    <submittedName>
        <fullName evidence="2">Uncharacterized protein</fullName>
    </submittedName>
</protein>
<evidence type="ECO:0000313" key="2">
    <source>
        <dbReference type="EMBL" id="KAJ2680840.1"/>
    </source>
</evidence>
<feature type="compositionally biased region" description="Basic and acidic residues" evidence="1">
    <location>
        <begin position="36"/>
        <end position="51"/>
    </location>
</feature>
<evidence type="ECO:0000313" key="3">
    <source>
        <dbReference type="Proteomes" id="UP001151518"/>
    </source>
</evidence>
<comment type="caution">
    <text evidence="2">The sequence shown here is derived from an EMBL/GenBank/DDBJ whole genome shotgun (WGS) entry which is preliminary data.</text>
</comment>
<gene>
    <name evidence="2" type="ORF">GGI25_000476</name>
</gene>
<feature type="region of interest" description="Disordered" evidence="1">
    <location>
        <begin position="36"/>
        <end position="64"/>
    </location>
</feature>
<feature type="region of interest" description="Disordered" evidence="1">
    <location>
        <begin position="507"/>
        <end position="550"/>
    </location>
</feature>